<organism evidence="1 2">
    <name type="scientific">Trichonephila clavata</name>
    <name type="common">Joro spider</name>
    <name type="synonym">Nephila clavata</name>
    <dbReference type="NCBI Taxonomy" id="2740835"/>
    <lineage>
        <taxon>Eukaryota</taxon>
        <taxon>Metazoa</taxon>
        <taxon>Ecdysozoa</taxon>
        <taxon>Arthropoda</taxon>
        <taxon>Chelicerata</taxon>
        <taxon>Arachnida</taxon>
        <taxon>Araneae</taxon>
        <taxon>Araneomorphae</taxon>
        <taxon>Entelegynae</taxon>
        <taxon>Araneoidea</taxon>
        <taxon>Nephilidae</taxon>
        <taxon>Trichonephila</taxon>
    </lineage>
</organism>
<evidence type="ECO:0000313" key="2">
    <source>
        <dbReference type="Proteomes" id="UP000887116"/>
    </source>
</evidence>
<evidence type="ECO:0000313" key="1">
    <source>
        <dbReference type="EMBL" id="GFR18962.1"/>
    </source>
</evidence>
<proteinExistence type="predicted"/>
<protein>
    <submittedName>
        <fullName evidence="1">Uncharacterized protein</fullName>
    </submittedName>
</protein>
<reference evidence="1" key="1">
    <citation type="submission" date="2020-07" db="EMBL/GenBank/DDBJ databases">
        <title>Multicomponent nature underlies the extraordinary mechanical properties of spider dragline silk.</title>
        <authorList>
            <person name="Kono N."/>
            <person name="Nakamura H."/>
            <person name="Mori M."/>
            <person name="Yoshida Y."/>
            <person name="Ohtoshi R."/>
            <person name="Malay A.D."/>
            <person name="Moran D.A.P."/>
            <person name="Tomita M."/>
            <person name="Numata K."/>
            <person name="Arakawa K."/>
        </authorList>
    </citation>
    <scope>NUCLEOTIDE SEQUENCE</scope>
</reference>
<dbReference type="AlphaFoldDB" id="A0A8X6H8J9"/>
<name>A0A8X6H8J9_TRICU</name>
<keyword evidence="2" id="KW-1185">Reference proteome</keyword>
<dbReference type="Proteomes" id="UP000887116">
    <property type="component" value="Unassembled WGS sequence"/>
</dbReference>
<sequence length="69" mass="7918">MEGKDRVCWFNVRSDGKLNFALAFCTAWDVFADGRCRADQQHPDEQGILHALITCRLQTYTGSNRLQNK</sequence>
<comment type="caution">
    <text evidence="1">The sequence shown here is derived from an EMBL/GenBank/DDBJ whole genome shotgun (WGS) entry which is preliminary data.</text>
</comment>
<accession>A0A8X6H8J9</accession>
<gene>
    <name evidence="1" type="ORF">TNCT_486161</name>
</gene>
<dbReference type="EMBL" id="BMAO01017863">
    <property type="protein sequence ID" value="GFR18962.1"/>
    <property type="molecule type" value="Genomic_DNA"/>
</dbReference>